<dbReference type="SUPFAM" id="SSF53850">
    <property type="entry name" value="Periplasmic binding protein-like II"/>
    <property type="match status" value="1"/>
</dbReference>
<evidence type="ECO:0008006" key="5">
    <source>
        <dbReference type="Google" id="ProtNLM"/>
    </source>
</evidence>
<accession>A0ABM8XSP1</accession>
<comment type="caution">
    <text evidence="3">The sequence shown here is derived from an EMBL/GenBank/DDBJ whole genome shotgun (WGS) entry which is preliminary data.</text>
</comment>
<evidence type="ECO:0000256" key="1">
    <source>
        <dbReference type="ARBA" id="ARBA00006987"/>
    </source>
</evidence>
<dbReference type="Proteomes" id="UP000701702">
    <property type="component" value="Unassembled WGS sequence"/>
</dbReference>
<protein>
    <recommendedName>
        <fullName evidence="5">Twin-arginine translocation pathway signal</fullName>
    </recommendedName>
</protein>
<dbReference type="EMBL" id="CAJZAF010000034">
    <property type="protein sequence ID" value="CAG9183354.1"/>
    <property type="molecule type" value="Genomic_DNA"/>
</dbReference>
<keyword evidence="2" id="KW-0732">Signal</keyword>
<dbReference type="Pfam" id="PF03401">
    <property type="entry name" value="TctC"/>
    <property type="match status" value="1"/>
</dbReference>
<comment type="similarity">
    <text evidence="1">Belongs to the UPF0065 (bug) family.</text>
</comment>
<reference evidence="3 4" key="1">
    <citation type="submission" date="2021-08" db="EMBL/GenBank/DDBJ databases">
        <authorList>
            <person name="Peeters C."/>
        </authorList>
    </citation>
    <scope>NUCLEOTIDE SEQUENCE [LARGE SCALE GENOMIC DNA]</scope>
    <source>
        <strain evidence="3 4">LMG 23994</strain>
    </source>
</reference>
<sequence>MFSRNSRFSSIRRSAIVRCIAAVGLGAAASLTWAQANWPVKPVAFVVGYPPGGQTDFAGRLILPSMQATLGQSLVVENKGGAGGNIAAVDVVKAAPDGYRLMIGNGNITINPHTYSAGVGMVDPLKFVPIGIVSQAALVLAVPSTSPIKSYAQLVSWIKAQEKAHASVDYGTSGPGSLTHITTELWRDKIGNPQMNHIPYKGAGPAMIDLIAGRVNFMFDATSSMAPFIKAGQLRPLMVTSAKRVAAFPEVPTAAEVGLKDFEISAFIGLYGPPGLSQDIVKKVNNAMNIALKDAKVQRSFIDRGEEPGGGTPEQLAAITKGDYKRWGEVVKAKNIRVE</sequence>
<gene>
    <name evidence="3" type="ORF">LMG23994_05124</name>
</gene>
<dbReference type="PANTHER" id="PTHR42928">
    <property type="entry name" value="TRICARBOXYLATE-BINDING PROTEIN"/>
    <property type="match status" value="1"/>
</dbReference>
<evidence type="ECO:0000313" key="4">
    <source>
        <dbReference type="Proteomes" id="UP000701702"/>
    </source>
</evidence>
<feature type="chain" id="PRO_5046692549" description="Twin-arginine translocation pathway signal" evidence="2">
    <location>
        <begin position="35"/>
        <end position="339"/>
    </location>
</feature>
<dbReference type="PANTHER" id="PTHR42928:SF5">
    <property type="entry name" value="BLR1237 PROTEIN"/>
    <property type="match status" value="1"/>
</dbReference>
<feature type="signal peptide" evidence="2">
    <location>
        <begin position="1"/>
        <end position="34"/>
    </location>
</feature>
<organism evidence="3 4">
    <name type="scientific">Cupriavidus pinatubonensis</name>
    <dbReference type="NCBI Taxonomy" id="248026"/>
    <lineage>
        <taxon>Bacteria</taxon>
        <taxon>Pseudomonadati</taxon>
        <taxon>Pseudomonadota</taxon>
        <taxon>Betaproteobacteria</taxon>
        <taxon>Burkholderiales</taxon>
        <taxon>Burkholderiaceae</taxon>
        <taxon>Cupriavidus</taxon>
    </lineage>
</organism>
<dbReference type="InterPro" id="IPR042100">
    <property type="entry name" value="Bug_dom1"/>
</dbReference>
<keyword evidence="4" id="KW-1185">Reference proteome</keyword>
<dbReference type="Gene3D" id="3.40.190.150">
    <property type="entry name" value="Bordetella uptake gene, domain 1"/>
    <property type="match status" value="1"/>
</dbReference>
<dbReference type="RefSeq" id="WP_224007560.1">
    <property type="nucleotide sequence ID" value="NZ_CAJZAF010000034.1"/>
</dbReference>
<dbReference type="CDD" id="cd07012">
    <property type="entry name" value="PBP2_Bug_TTT"/>
    <property type="match status" value="1"/>
</dbReference>
<proteinExistence type="inferred from homology"/>
<dbReference type="InterPro" id="IPR005064">
    <property type="entry name" value="BUG"/>
</dbReference>
<dbReference type="Gene3D" id="3.40.190.10">
    <property type="entry name" value="Periplasmic binding protein-like II"/>
    <property type="match status" value="1"/>
</dbReference>
<dbReference type="PIRSF" id="PIRSF017082">
    <property type="entry name" value="YflP"/>
    <property type="match status" value="1"/>
</dbReference>
<evidence type="ECO:0000256" key="2">
    <source>
        <dbReference type="SAM" id="SignalP"/>
    </source>
</evidence>
<name>A0ABM8XSP1_9BURK</name>
<evidence type="ECO:0000313" key="3">
    <source>
        <dbReference type="EMBL" id="CAG9183354.1"/>
    </source>
</evidence>